<dbReference type="InterPro" id="IPR020846">
    <property type="entry name" value="MFS_dom"/>
</dbReference>
<protein>
    <submittedName>
        <fullName evidence="9">MFS transporter</fullName>
    </submittedName>
</protein>
<feature type="transmembrane region" description="Helical" evidence="7">
    <location>
        <begin position="196"/>
        <end position="217"/>
    </location>
</feature>
<evidence type="ECO:0000313" key="9">
    <source>
        <dbReference type="EMBL" id="KAH7328649.1"/>
    </source>
</evidence>
<organism evidence="9 10">
    <name type="scientific">Stachybotrys elegans</name>
    <dbReference type="NCBI Taxonomy" id="80388"/>
    <lineage>
        <taxon>Eukaryota</taxon>
        <taxon>Fungi</taxon>
        <taxon>Dikarya</taxon>
        <taxon>Ascomycota</taxon>
        <taxon>Pezizomycotina</taxon>
        <taxon>Sordariomycetes</taxon>
        <taxon>Hypocreomycetidae</taxon>
        <taxon>Hypocreales</taxon>
        <taxon>Stachybotryaceae</taxon>
        <taxon>Stachybotrys</taxon>
    </lineage>
</organism>
<reference evidence="9" key="1">
    <citation type="journal article" date="2021" name="Nat. Commun.">
        <title>Genetic determinants of endophytism in the Arabidopsis root mycobiome.</title>
        <authorList>
            <person name="Mesny F."/>
            <person name="Miyauchi S."/>
            <person name="Thiergart T."/>
            <person name="Pickel B."/>
            <person name="Atanasova L."/>
            <person name="Karlsson M."/>
            <person name="Huettel B."/>
            <person name="Barry K.W."/>
            <person name="Haridas S."/>
            <person name="Chen C."/>
            <person name="Bauer D."/>
            <person name="Andreopoulos W."/>
            <person name="Pangilinan J."/>
            <person name="LaButti K."/>
            <person name="Riley R."/>
            <person name="Lipzen A."/>
            <person name="Clum A."/>
            <person name="Drula E."/>
            <person name="Henrissat B."/>
            <person name="Kohler A."/>
            <person name="Grigoriev I.V."/>
            <person name="Martin F.M."/>
            <person name="Hacquard S."/>
        </authorList>
    </citation>
    <scope>NUCLEOTIDE SEQUENCE</scope>
    <source>
        <strain evidence="9">MPI-CAGE-CH-0235</strain>
    </source>
</reference>
<dbReference type="PROSITE" id="PS50850">
    <property type="entry name" value="MFS"/>
    <property type="match status" value="1"/>
</dbReference>
<evidence type="ECO:0000256" key="1">
    <source>
        <dbReference type="ARBA" id="ARBA00004141"/>
    </source>
</evidence>
<comment type="caution">
    <text evidence="9">The sequence shown here is derived from an EMBL/GenBank/DDBJ whole genome shotgun (WGS) entry which is preliminary data.</text>
</comment>
<feature type="transmembrane region" description="Helical" evidence="7">
    <location>
        <begin position="428"/>
        <end position="449"/>
    </location>
</feature>
<evidence type="ECO:0000259" key="8">
    <source>
        <dbReference type="PROSITE" id="PS50850"/>
    </source>
</evidence>
<dbReference type="Proteomes" id="UP000813444">
    <property type="component" value="Unassembled WGS sequence"/>
</dbReference>
<feature type="transmembrane region" description="Helical" evidence="7">
    <location>
        <begin position="137"/>
        <end position="158"/>
    </location>
</feature>
<name>A0A8K0WXM4_9HYPO</name>
<keyword evidence="3 7" id="KW-0812">Transmembrane</keyword>
<dbReference type="PANTHER" id="PTHR43791">
    <property type="entry name" value="PERMEASE-RELATED"/>
    <property type="match status" value="1"/>
</dbReference>
<dbReference type="Gene3D" id="1.20.1250.20">
    <property type="entry name" value="MFS general substrate transporter like domains"/>
    <property type="match status" value="2"/>
</dbReference>
<dbReference type="OrthoDB" id="2962993at2759"/>
<keyword evidence="5 7" id="KW-0472">Membrane</keyword>
<feature type="transmembrane region" description="Helical" evidence="7">
    <location>
        <begin position="300"/>
        <end position="321"/>
    </location>
</feature>
<feature type="transmembrane region" description="Helical" evidence="7">
    <location>
        <begin position="461"/>
        <end position="483"/>
    </location>
</feature>
<dbReference type="EMBL" id="JAGPNK010000001">
    <property type="protein sequence ID" value="KAH7328649.1"/>
    <property type="molecule type" value="Genomic_DNA"/>
</dbReference>
<feature type="domain" description="Major facilitator superfamily (MFS) profile" evidence="8">
    <location>
        <begin position="69"/>
        <end position="488"/>
    </location>
</feature>
<sequence>MTTSMVESGPSTSSPASIKNNKEPPSESQRITSVGKYLVVGLDEDDEAFYNAFTTQQRRKVRTKIDIRLLPVLCILYMFSQLDRSNIGNAKIEGLKVDLGLTDTHYNLILAIFFVPYCLFEVPSNMIVKRLERPSRYIAFLVVAWGTAMTLHGCATGFGSLLSLRFMLGVAEAGYYPAALFLCSQWYRPHELAGRLSLFMACAAIAGITSGLLAAAIAQMDGICGLAGWRWLFIVEGTATIVAGIVTAFALVDTPRLSSSWLEPDEIRYLEIQAFIKNGGNVANTSAAKDLWSLMRHWRYWAWGIMALLSLATDYGLRFSIPAMLVGMGYTKRKSQFLSTIPYIFGLISTIALSVGSDLLACRSIFITSAFISATIGFGVIFGHITQPGNHSVAVIVGMCMVTFGTFPMNPTVGSWISNNIATSHRRAVGLAFVNMVGSFGGLVGSFVFTESEAPYFSIGLKTSMGFSVAGLLLCWVIAGTLWHENYRKEKEKADAENRAFTQLEMLQMGENSPLFRNTL</sequence>
<dbReference type="PANTHER" id="PTHR43791:SF54">
    <property type="entry name" value="MAJOR FACILITATOR SUPERFAMILY (MFS) PROFILE DOMAIN-CONTAINING PROTEIN-RELATED"/>
    <property type="match status" value="1"/>
</dbReference>
<evidence type="ECO:0000256" key="5">
    <source>
        <dbReference type="ARBA" id="ARBA00023136"/>
    </source>
</evidence>
<feature type="transmembrane region" description="Helical" evidence="7">
    <location>
        <begin position="164"/>
        <end position="184"/>
    </location>
</feature>
<dbReference type="AlphaFoldDB" id="A0A8K0WXM4"/>
<evidence type="ECO:0000256" key="7">
    <source>
        <dbReference type="SAM" id="Phobius"/>
    </source>
</evidence>
<proteinExistence type="predicted"/>
<evidence type="ECO:0000256" key="3">
    <source>
        <dbReference type="ARBA" id="ARBA00022692"/>
    </source>
</evidence>
<evidence type="ECO:0000313" key="10">
    <source>
        <dbReference type="Proteomes" id="UP000813444"/>
    </source>
</evidence>
<dbReference type="InterPro" id="IPR011701">
    <property type="entry name" value="MFS"/>
</dbReference>
<keyword evidence="10" id="KW-1185">Reference proteome</keyword>
<comment type="subcellular location">
    <subcellularLocation>
        <location evidence="1">Membrane</location>
        <topology evidence="1">Multi-pass membrane protein</topology>
    </subcellularLocation>
</comment>
<evidence type="ECO:0000256" key="2">
    <source>
        <dbReference type="ARBA" id="ARBA00022448"/>
    </source>
</evidence>
<feature type="transmembrane region" description="Helical" evidence="7">
    <location>
        <begin position="391"/>
        <end position="407"/>
    </location>
</feature>
<dbReference type="InterPro" id="IPR036259">
    <property type="entry name" value="MFS_trans_sf"/>
</dbReference>
<gene>
    <name evidence="9" type="ORF">B0I35DRAFT_448266</name>
</gene>
<dbReference type="Pfam" id="PF07690">
    <property type="entry name" value="MFS_1"/>
    <property type="match status" value="1"/>
</dbReference>
<dbReference type="GO" id="GO:0016020">
    <property type="term" value="C:membrane"/>
    <property type="evidence" value="ECO:0007669"/>
    <property type="project" value="UniProtKB-SubCell"/>
</dbReference>
<feature type="transmembrane region" description="Helical" evidence="7">
    <location>
        <begin position="229"/>
        <end position="252"/>
    </location>
</feature>
<dbReference type="FunFam" id="1.20.1250.20:FF:000018">
    <property type="entry name" value="MFS transporter permease"/>
    <property type="match status" value="1"/>
</dbReference>
<feature type="transmembrane region" description="Helical" evidence="7">
    <location>
        <begin position="108"/>
        <end position="128"/>
    </location>
</feature>
<feature type="transmembrane region" description="Helical" evidence="7">
    <location>
        <begin position="65"/>
        <end position="82"/>
    </location>
</feature>
<evidence type="ECO:0000256" key="4">
    <source>
        <dbReference type="ARBA" id="ARBA00022989"/>
    </source>
</evidence>
<keyword evidence="4 7" id="KW-1133">Transmembrane helix</keyword>
<evidence type="ECO:0000256" key="6">
    <source>
        <dbReference type="SAM" id="MobiDB-lite"/>
    </source>
</evidence>
<accession>A0A8K0WXM4</accession>
<feature type="compositionally biased region" description="Polar residues" evidence="6">
    <location>
        <begin position="1"/>
        <end position="19"/>
    </location>
</feature>
<feature type="transmembrane region" description="Helical" evidence="7">
    <location>
        <begin position="341"/>
        <end position="360"/>
    </location>
</feature>
<dbReference type="GO" id="GO:0022857">
    <property type="term" value="F:transmembrane transporter activity"/>
    <property type="evidence" value="ECO:0007669"/>
    <property type="project" value="InterPro"/>
</dbReference>
<dbReference type="SUPFAM" id="SSF103473">
    <property type="entry name" value="MFS general substrate transporter"/>
    <property type="match status" value="1"/>
</dbReference>
<feature type="transmembrane region" description="Helical" evidence="7">
    <location>
        <begin position="365"/>
        <end position="385"/>
    </location>
</feature>
<feature type="region of interest" description="Disordered" evidence="6">
    <location>
        <begin position="1"/>
        <end position="28"/>
    </location>
</feature>
<keyword evidence="2" id="KW-0813">Transport</keyword>